<comment type="cofactor">
    <cofactor evidence="1">
        <name>Ca(2+)</name>
        <dbReference type="ChEBI" id="CHEBI:29108"/>
    </cofactor>
</comment>
<evidence type="ECO:0000256" key="2">
    <source>
        <dbReference type="ARBA" id="ARBA00004613"/>
    </source>
</evidence>
<evidence type="ECO:0000256" key="3">
    <source>
        <dbReference type="ARBA" id="ARBA00009490"/>
    </source>
</evidence>
<proteinExistence type="inferred from homology"/>
<dbReference type="Proteomes" id="UP000249590">
    <property type="component" value="Unassembled WGS sequence"/>
</dbReference>
<dbReference type="Gene3D" id="2.60.120.380">
    <property type="match status" value="1"/>
</dbReference>
<evidence type="ECO:0000259" key="7">
    <source>
        <dbReference type="SMART" id="SM00235"/>
    </source>
</evidence>
<comment type="caution">
    <text evidence="8">The sequence shown here is derived from an EMBL/GenBank/DDBJ whole genome shotgun (WGS) entry which is preliminary data.</text>
</comment>
<dbReference type="GO" id="GO:0006508">
    <property type="term" value="P:proteolysis"/>
    <property type="evidence" value="ECO:0007669"/>
    <property type="project" value="InterPro"/>
</dbReference>
<dbReference type="SUPFAM" id="SSF55486">
    <property type="entry name" value="Metalloproteases ('zincins'), catalytic domain"/>
    <property type="match status" value="1"/>
</dbReference>
<dbReference type="InterPro" id="IPR024079">
    <property type="entry name" value="MetalloPept_cat_dom_sf"/>
</dbReference>
<dbReference type="InterPro" id="IPR050557">
    <property type="entry name" value="RTX_toxin/Mannuronan_C5-epim"/>
</dbReference>
<keyword evidence="9" id="KW-1185">Reference proteome</keyword>
<dbReference type="GO" id="GO:0008270">
    <property type="term" value="F:zinc ion binding"/>
    <property type="evidence" value="ECO:0007669"/>
    <property type="project" value="InterPro"/>
</dbReference>
<dbReference type="Gene3D" id="2.150.10.10">
    <property type="entry name" value="Serralysin-like metalloprotease, C-terminal"/>
    <property type="match status" value="2"/>
</dbReference>
<feature type="domain" description="Peptidase metallopeptidase" evidence="7">
    <location>
        <begin position="176"/>
        <end position="331"/>
    </location>
</feature>
<evidence type="ECO:0000256" key="5">
    <source>
        <dbReference type="ARBA" id="ARBA00022737"/>
    </source>
</evidence>
<dbReference type="InterPro" id="IPR006026">
    <property type="entry name" value="Peptidase_Metallo"/>
</dbReference>
<keyword evidence="4" id="KW-0964">Secreted</keyword>
<feature type="region of interest" description="Disordered" evidence="6">
    <location>
        <begin position="472"/>
        <end position="495"/>
    </location>
</feature>
<comment type="subcellular location">
    <subcellularLocation>
        <location evidence="2">Secreted</location>
    </subcellularLocation>
</comment>
<dbReference type="PRINTS" id="PR00313">
    <property type="entry name" value="CABNDNGRPT"/>
</dbReference>
<dbReference type="PANTHER" id="PTHR38340">
    <property type="entry name" value="S-LAYER PROTEIN"/>
    <property type="match status" value="1"/>
</dbReference>
<dbReference type="Gene3D" id="3.40.390.10">
    <property type="entry name" value="Collagenase (Catalytic Domain)"/>
    <property type="match status" value="1"/>
</dbReference>
<dbReference type="InterPro" id="IPR034033">
    <property type="entry name" value="Serralysin-like"/>
</dbReference>
<feature type="region of interest" description="Disordered" evidence="6">
    <location>
        <begin position="1"/>
        <end position="36"/>
    </location>
</feature>
<dbReference type="InterPro" id="IPR018511">
    <property type="entry name" value="Hemolysin-typ_Ca-bd_CS"/>
</dbReference>
<dbReference type="RefSeq" id="WP_111342587.1">
    <property type="nucleotide sequence ID" value="NZ_QHHQ01000001.1"/>
</dbReference>
<dbReference type="Pfam" id="PF08548">
    <property type="entry name" value="Peptidase_M10_C"/>
    <property type="match status" value="1"/>
</dbReference>
<dbReference type="PROSITE" id="PS00330">
    <property type="entry name" value="HEMOLYSIN_CALCIUM"/>
    <property type="match status" value="1"/>
</dbReference>
<dbReference type="CDD" id="cd04277">
    <property type="entry name" value="ZnMc_serralysin_like"/>
    <property type="match status" value="1"/>
</dbReference>
<dbReference type="SMART" id="SM00235">
    <property type="entry name" value="ZnMc"/>
    <property type="match status" value="1"/>
</dbReference>
<dbReference type="InterPro" id="IPR001343">
    <property type="entry name" value="Hemolysn_Ca-bd"/>
</dbReference>
<evidence type="ECO:0000256" key="6">
    <source>
        <dbReference type="SAM" id="MobiDB-lite"/>
    </source>
</evidence>
<dbReference type="InterPro" id="IPR011049">
    <property type="entry name" value="Serralysin-like_metalloprot_C"/>
</dbReference>
<dbReference type="GO" id="GO:0005615">
    <property type="term" value="C:extracellular space"/>
    <property type="evidence" value="ECO:0007669"/>
    <property type="project" value="InterPro"/>
</dbReference>
<accession>A0A8B2NZQ5</accession>
<evidence type="ECO:0000313" key="8">
    <source>
        <dbReference type="EMBL" id="RAI03675.1"/>
    </source>
</evidence>
<keyword evidence="5" id="KW-0677">Repeat</keyword>
<comment type="similarity">
    <text evidence="3">Belongs to the peptidase M10B family.</text>
</comment>
<dbReference type="OrthoDB" id="733404at2"/>
<dbReference type="AlphaFoldDB" id="A0A8B2NZQ5"/>
<reference evidence="8 9" key="1">
    <citation type="submission" date="2018-05" db="EMBL/GenBank/DDBJ databases">
        <title>Acuticoccus sediminis sp. nov., isolated from deep-sea sediment of Indian Ocean.</title>
        <authorList>
            <person name="Liu X."/>
            <person name="Lai Q."/>
            <person name="Du Y."/>
            <person name="Sun F."/>
            <person name="Zhang X."/>
            <person name="Wang S."/>
            <person name="Shao Z."/>
        </authorList>
    </citation>
    <scope>NUCLEOTIDE SEQUENCE [LARGE SCALE GENOMIC DNA]</scope>
    <source>
        <strain evidence="8 9">PTG4-2</strain>
    </source>
</reference>
<protein>
    <recommendedName>
        <fullName evidence="7">Peptidase metallopeptidase domain-containing protein</fullName>
    </recommendedName>
</protein>
<dbReference type="SUPFAM" id="SSF51120">
    <property type="entry name" value="beta-Roll"/>
    <property type="match status" value="2"/>
</dbReference>
<dbReference type="GO" id="GO:0005509">
    <property type="term" value="F:calcium ion binding"/>
    <property type="evidence" value="ECO:0007669"/>
    <property type="project" value="InterPro"/>
</dbReference>
<evidence type="ECO:0000313" key="9">
    <source>
        <dbReference type="Proteomes" id="UP000249590"/>
    </source>
</evidence>
<dbReference type="EMBL" id="QHHQ01000001">
    <property type="protein sequence ID" value="RAI03675.1"/>
    <property type="molecule type" value="Genomic_DNA"/>
</dbReference>
<organism evidence="8 9">
    <name type="scientific">Acuticoccus sediminis</name>
    <dbReference type="NCBI Taxonomy" id="2184697"/>
    <lineage>
        <taxon>Bacteria</taxon>
        <taxon>Pseudomonadati</taxon>
        <taxon>Pseudomonadota</taxon>
        <taxon>Alphaproteobacteria</taxon>
        <taxon>Hyphomicrobiales</taxon>
        <taxon>Amorphaceae</taxon>
        <taxon>Acuticoccus</taxon>
    </lineage>
</organism>
<evidence type="ECO:0000256" key="4">
    <source>
        <dbReference type="ARBA" id="ARBA00022525"/>
    </source>
</evidence>
<evidence type="ECO:0000256" key="1">
    <source>
        <dbReference type="ARBA" id="ARBA00001913"/>
    </source>
</evidence>
<name>A0A8B2NZQ5_9HYPH</name>
<dbReference type="GO" id="GO:0008237">
    <property type="term" value="F:metallopeptidase activity"/>
    <property type="evidence" value="ECO:0007669"/>
    <property type="project" value="InterPro"/>
</dbReference>
<dbReference type="Pfam" id="PF00353">
    <property type="entry name" value="HemolysinCabind"/>
    <property type="match status" value="2"/>
</dbReference>
<sequence length="697" mass="72255">MTETYSTQAAVDDLSTTRRLTTPGDDPGDTPATAAPLFLDTPVRDSIVVRSSPAHPAYDADWYAFEFQAGRSYDISLNAVRVDGRSLSDPFLRLVDADGNVVAENDDANGRTLNAALTVSFTETATCYVVPDSFYGSDRGGYRLEITRGDASDPLAAIDWGVRLDRTEVTVYFAAAGEVFDFTRNQRTWTDYERQQVFEALGTYEDVSRLRFVETDASAGADFVLLQGRNGSALGWFNPPDPDLSGRAGVGWFNNSSEYWSDESGGLLERGSSTFLTFLHEFGHGLGMAHPHDRGGDSTVIRTRGSYGLDQGVYTVMSYNDGWPEGPNGASRSDRFGYNLTPAALDIALIQEKYGANANHNAGDDIYTLPTVNGPGTGYSTVWDVGGTDAIVAEDTARDVVIDLRAATLGGSEDTGGGGFVSYADGIFGGITIAAGVVIENAAGGSGGDRLVGNAAGNALAGAAGADTLSGGAGDDTLDGGAGADDMEGGSGNDTYIVDQSGDRVIEFEGGGTDMVRSAAADLDLADYENIEHVGLMGESDLAVTGDGADNFILGNAGDNVVAGGAGRDNVRSGRGDDVVRGGAGNDIILAQAGDDTLFGNGGRDNIRGGDGADVMTGGAGGDRFLIGPDQGSDTIRDFEAGVDKVHLAALTLGGYAALSGLMDNTSSGVLIAFDAASSLLMEGLRVADLSAGDFIL</sequence>
<gene>
    <name evidence="8" type="ORF">DLJ53_04110</name>
</gene>
<dbReference type="PANTHER" id="PTHR38340:SF1">
    <property type="entry name" value="S-LAYER PROTEIN"/>
    <property type="match status" value="1"/>
</dbReference>
<dbReference type="InterPro" id="IPR013858">
    <property type="entry name" value="Peptidase_M10B_C"/>
</dbReference>